<evidence type="ECO:0000313" key="1">
    <source>
        <dbReference type="EMBL" id="TFY76170.1"/>
    </source>
</evidence>
<dbReference type="Proteomes" id="UP000298061">
    <property type="component" value="Unassembled WGS sequence"/>
</dbReference>
<name>A0A4Y9ZPJ1_9AGAM</name>
<dbReference type="EMBL" id="SFCI01001295">
    <property type="protein sequence ID" value="TFY76170.1"/>
    <property type="molecule type" value="Genomic_DNA"/>
</dbReference>
<accession>A0A4Y9ZPJ1</accession>
<organism evidence="1 2">
    <name type="scientific">Hericium alpestre</name>
    <dbReference type="NCBI Taxonomy" id="135208"/>
    <lineage>
        <taxon>Eukaryota</taxon>
        <taxon>Fungi</taxon>
        <taxon>Dikarya</taxon>
        <taxon>Basidiomycota</taxon>
        <taxon>Agaricomycotina</taxon>
        <taxon>Agaricomycetes</taxon>
        <taxon>Russulales</taxon>
        <taxon>Hericiaceae</taxon>
        <taxon>Hericium</taxon>
    </lineage>
</organism>
<evidence type="ECO:0000313" key="2">
    <source>
        <dbReference type="Proteomes" id="UP000298061"/>
    </source>
</evidence>
<sequence>LTDASDPRKVAEAGVQTVSGINILTNNQVNLIASTLTALALGYFA</sequence>
<dbReference type="AlphaFoldDB" id="A0A4Y9ZPJ1"/>
<gene>
    <name evidence="1" type="ORF">EWM64_g7842</name>
</gene>
<proteinExistence type="predicted"/>
<protein>
    <submittedName>
        <fullName evidence="1">Uncharacterized protein</fullName>
    </submittedName>
</protein>
<keyword evidence="2" id="KW-1185">Reference proteome</keyword>
<comment type="caution">
    <text evidence="1">The sequence shown here is derived from an EMBL/GenBank/DDBJ whole genome shotgun (WGS) entry which is preliminary data.</text>
</comment>
<reference evidence="1 2" key="1">
    <citation type="submission" date="2019-02" db="EMBL/GenBank/DDBJ databases">
        <title>Genome sequencing of the rare red list fungi Hericium alpestre (H. flagellum).</title>
        <authorList>
            <person name="Buettner E."/>
            <person name="Kellner H."/>
        </authorList>
    </citation>
    <scope>NUCLEOTIDE SEQUENCE [LARGE SCALE GENOMIC DNA]</scope>
    <source>
        <strain evidence="1 2">DSM 108284</strain>
    </source>
</reference>
<feature type="non-terminal residue" evidence="1">
    <location>
        <position position="1"/>
    </location>
</feature>
<dbReference type="OrthoDB" id="30881at2759"/>